<dbReference type="VEuPathDB" id="TriTrypDB:ADEAN_000424400"/>
<dbReference type="EMBL" id="LR877151">
    <property type="protein sequence ID" value="CAD2216771.1"/>
    <property type="molecule type" value="Genomic_DNA"/>
</dbReference>
<dbReference type="Gene3D" id="3.30.2350.20">
    <property type="entry name" value="TruD, catalytic domain"/>
    <property type="match status" value="1"/>
</dbReference>
<accession>S9UMF7</accession>
<reference evidence="1 2" key="1">
    <citation type="submission" date="2020-08" db="EMBL/GenBank/DDBJ databases">
        <authorList>
            <person name="Newling K."/>
            <person name="Davey J."/>
            <person name="Forrester S."/>
        </authorList>
    </citation>
    <scope>NUCLEOTIDE SEQUENCE [LARGE SCALE GENOMIC DNA]</scope>
    <source>
        <strain evidence="2">Crithidia deanei Carvalho (ATCC PRA-265)</strain>
    </source>
</reference>
<dbReference type="PANTHER" id="PTHR13326:SF25">
    <property type="entry name" value="TRUD DOMAIN-CONTAINING PROTEIN"/>
    <property type="match status" value="1"/>
</dbReference>
<protein>
    <submittedName>
        <fullName evidence="1">Uncharacterized protein</fullName>
    </submittedName>
</protein>
<gene>
    <name evidence="1" type="ORF">ADEAN_000424400</name>
</gene>
<dbReference type="GO" id="GO:0005634">
    <property type="term" value="C:nucleus"/>
    <property type="evidence" value="ECO:0007669"/>
    <property type="project" value="TreeGrafter"/>
</dbReference>
<organism evidence="1 2">
    <name type="scientific">Angomonas deanei</name>
    <dbReference type="NCBI Taxonomy" id="59799"/>
    <lineage>
        <taxon>Eukaryota</taxon>
        <taxon>Discoba</taxon>
        <taxon>Euglenozoa</taxon>
        <taxon>Kinetoplastea</taxon>
        <taxon>Metakinetoplastina</taxon>
        <taxon>Trypanosomatida</taxon>
        <taxon>Trypanosomatidae</taxon>
        <taxon>Strigomonadinae</taxon>
        <taxon>Angomonas</taxon>
    </lineage>
</organism>
<name>S9UMF7_9TRYP</name>
<dbReference type="PANTHER" id="PTHR13326">
    <property type="entry name" value="TRNA PSEUDOURIDINE SYNTHASE D"/>
    <property type="match status" value="1"/>
</dbReference>
<dbReference type="GO" id="GO:0001522">
    <property type="term" value="P:pseudouridine synthesis"/>
    <property type="evidence" value="ECO:0007669"/>
    <property type="project" value="InterPro"/>
</dbReference>
<dbReference type="InterPro" id="IPR001656">
    <property type="entry name" value="PsdUridine_synth_TruD"/>
</dbReference>
<dbReference type="AlphaFoldDB" id="S9UMF7"/>
<dbReference type="SUPFAM" id="SSF55120">
    <property type="entry name" value="Pseudouridine synthase"/>
    <property type="match status" value="1"/>
</dbReference>
<dbReference type="GO" id="GO:0009982">
    <property type="term" value="F:pseudouridine synthase activity"/>
    <property type="evidence" value="ECO:0007669"/>
    <property type="project" value="InterPro"/>
</dbReference>
<dbReference type="InterPro" id="IPR042214">
    <property type="entry name" value="TruD_catalytic"/>
</dbReference>
<evidence type="ECO:0000313" key="2">
    <source>
        <dbReference type="Proteomes" id="UP000515908"/>
    </source>
</evidence>
<sequence length="386" mass="43637">MGRHGLGLHQTYMEAKALMERDYPTLVRRYVDSLSEGTTHVRREISTLLDVLSELNCTEKEWNGLVQGMDSAVKNDSTVLHFPSTGLYYPHHYLLQDFVNRASTIFPQHHDSAQVIRETISRNVLGEKMRSITDVHFNAMASLRWEGGGDKVRVGDLVVKDKATRCLLDNYEASADVIHGSLTDNLHPLWCELASSEGRLPEGLREIQTVHEAAQHTIHDVVLPLYGRNAAHLPVLPARSPFLKLAEELNVTGVEKMKTAFPAGYRPLLARPEESYGFYLVDEGRQWEWEEGPLAGALKQSLYKDQDNITRMRSPLMERSKKNMIARRGIRGEEARRFFLKPARKSGVLCVMRMTLPRGTAITSSLREVFQFATLSPSAIFQLLSP</sequence>
<keyword evidence="2" id="KW-1185">Reference proteome</keyword>
<dbReference type="InterPro" id="IPR020103">
    <property type="entry name" value="PsdUridine_synth_cat_dom_sf"/>
</dbReference>
<evidence type="ECO:0000313" key="1">
    <source>
        <dbReference type="EMBL" id="CAD2216771.1"/>
    </source>
</evidence>
<dbReference type="OrthoDB" id="447290at2759"/>
<proteinExistence type="predicted"/>
<dbReference type="Proteomes" id="UP000515908">
    <property type="component" value="Chromosome 07"/>
</dbReference>
<dbReference type="GO" id="GO:0003723">
    <property type="term" value="F:RNA binding"/>
    <property type="evidence" value="ECO:0007669"/>
    <property type="project" value="InterPro"/>
</dbReference>